<accession>A0A7X1ZCJ4</accession>
<dbReference type="GO" id="GO:0000166">
    <property type="term" value="F:nucleotide binding"/>
    <property type="evidence" value="ECO:0007669"/>
    <property type="project" value="UniProtKB-KW"/>
</dbReference>
<dbReference type="GO" id="GO:0006777">
    <property type="term" value="P:Mo-molybdopterin cofactor biosynthetic process"/>
    <property type="evidence" value="ECO:0007669"/>
    <property type="project" value="InterPro"/>
</dbReference>
<dbReference type="NCBIfam" id="TIGR01682">
    <property type="entry name" value="moaD"/>
    <property type="match status" value="1"/>
</dbReference>
<evidence type="ECO:0000256" key="3">
    <source>
        <dbReference type="ARBA" id="ARBA00024247"/>
    </source>
</evidence>
<dbReference type="GO" id="GO:1990133">
    <property type="term" value="C:molybdopterin adenylyltransferase complex"/>
    <property type="evidence" value="ECO:0007669"/>
    <property type="project" value="TreeGrafter"/>
</dbReference>
<dbReference type="InterPro" id="IPR044672">
    <property type="entry name" value="MOCS2A"/>
</dbReference>
<dbReference type="PANTHER" id="PTHR33359">
    <property type="entry name" value="MOLYBDOPTERIN SYNTHASE SULFUR CARRIER SUBUNIT"/>
    <property type="match status" value="1"/>
</dbReference>
<dbReference type="RefSeq" id="WP_170294714.1">
    <property type="nucleotide sequence ID" value="NZ_WIVE01000012.1"/>
</dbReference>
<dbReference type="AlphaFoldDB" id="A0A7X1ZCJ4"/>
<gene>
    <name evidence="4" type="primary">moaD</name>
    <name evidence="4" type="ORF">GHC57_05940</name>
</gene>
<protein>
    <recommendedName>
        <fullName evidence="3">Molybdopterin synthase sulfur carrier subunit</fullName>
    </recommendedName>
</protein>
<dbReference type="PANTHER" id="PTHR33359:SF1">
    <property type="entry name" value="MOLYBDOPTERIN SYNTHASE SULFUR CARRIER SUBUNIT"/>
    <property type="match status" value="1"/>
</dbReference>
<evidence type="ECO:0000313" key="4">
    <source>
        <dbReference type="EMBL" id="MQX36056.1"/>
    </source>
</evidence>
<organism evidence="4 5">
    <name type="scientific">Roseospira navarrensis</name>
    <dbReference type="NCBI Taxonomy" id="140058"/>
    <lineage>
        <taxon>Bacteria</taxon>
        <taxon>Pseudomonadati</taxon>
        <taxon>Pseudomonadota</taxon>
        <taxon>Alphaproteobacteria</taxon>
        <taxon>Rhodospirillales</taxon>
        <taxon>Rhodospirillaceae</taxon>
        <taxon>Roseospira</taxon>
    </lineage>
</organism>
<reference evidence="4 5" key="1">
    <citation type="submission" date="2019-10" db="EMBL/GenBank/DDBJ databases">
        <title>Draft whole-genome sequence of the purple nonsulfur photosynthetic bacterium Roseospira navarrensis DSM 15114.</title>
        <authorList>
            <person name="Kyndt J.A."/>
            <person name="Meyer T.E."/>
        </authorList>
    </citation>
    <scope>NUCLEOTIDE SEQUENCE [LARGE SCALE GENOMIC DNA]</scope>
    <source>
        <strain evidence="4 5">DSM 15114</strain>
    </source>
</reference>
<evidence type="ECO:0000256" key="2">
    <source>
        <dbReference type="ARBA" id="ARBA00024200"/>
    </source>
</evidence>
<dbReference type="CDD" id="cd00754">
    <property type="entry name" value="Ubl_MoaD"/>
    <property type="match status" value="1"/>
</dbReference>
<dbReference type="Gene3D" id="3.10.20.30">
    <property type="match status" value="1"/>
</dbReference>
<comment type="similarity">
    <text evidence="2">Belongs to the MoaD family.</text>
</comment>
<sequence length="83" mass="8743">MKVLYFAWLRDRVGTAEETIETPAEVATVADLMGWLAGRSDGHAKAFATPDQVRCAIDQAFAGPDASVSDAAEVAFFPPVTGG</sequence>
<keyword evidence="5" id="KW-1185">Reference proteome</keyword>
<dbReference type="InterPro" id="IPR003749">
    <property type="entry name" value="ThiS/MoaD-like"/>
</dbReference>
<comment type="caution">
    <text evidence="4">The sequence shown here is derived from an EMBL/GenBank/DDBJ whole genome shotgun (WGS) entry which is preliminary data.</text>
</comment>
<proteinExistence type="inferred from homology"/>
<dbReference type="SUPFAM" id="SSF54285">
    <property type="entry name" value="MoaD/ThiS"/>
    <property type="match status" value="1"/>
</dbReference>
<keyword evidence="1" id="KW-0547">Nucleotide-binding</keyword>
<dbReference type="EMBL" id="WIVE01000012">
    <property type="protein sequence ID" value="MQX36056.1"/>
    <property type="molecule type" value="Genomic_DNA"/>
</dbReference>
<dbReference type="Proteomes" id="UP000434582">
    <property type="component" value="Unassembled WGS sequence"/>
</dbReference>
<dbReference type="InterPro" id="IPR012675">
    <property type="entry name" value="Beta-grasp_dom_sf"/>
</dbReference>
<name>A0A7X1ZCJ4_9PROT</name>
<dbReference type="InterPro" id="IPR016155">
    <property type="entry name" value="Mopterin_synth/thiamin_S_b"/>
</dbReference>
<evidence type="ECO:0000256" key="1">
    <source>
        <dbReference type="ARBA" id="ARBA00022741"/>
    </source>
</evidence>
<evidence type="ECO:0000313" key="5">
    <source>
        <dbReference type="Proteomes" id="UP000434582"/>
    </source>
</evidence>
<dbReference type="Pfam" id="PF02597">
    <property type="entry name" value="ThiS"/>
    <property type="match status" value="1"/>
</dbReference>